<dbReference type="InterPro" id="IPR038996">
    <property type="entry name" value="Gp14"/>
</dbReference>
<organism evidence="1">
    <name type="scientific">Siphoviridae sp. ct3q24</name>
    <dbReference type="NCBI Taxonomy" id="2827772"/>
    <lineage>
        <taxon>Viruses</taxon>
        <taxon>Duplodnaviria</taxon>
        <taxon>Heunggongvirae</taxon>
        <taxon>Uroviricota</taxon>
        <taxon>Caudoviricetes</taxon>
    </lineage>
</organism>
<dbReference type="EMBL" id="BK032580">
    <property type="protein sequence ID" value="DAF49353.1"/>
    <property type="molecule type" value="Genomic_DNA"/>
</dbReference>
<accession>A0A8S5SEF7</accession>
<proteinExistence type="predicted"/>
<dbReference type="Pfam" id="PF24072">
    <property type="entry name" value="T7_gp14"/>
    <property type="match status" value="1"/>
</dbReference>
<protein>
    <submittedName>
        <fullName evidence="1">Uncharacterized protein</fullName>
    </submittedName>
</protein>
<evidence type="ECO:0000313" key="1">
    <source>
        <dbReference type="EMBL" id="DAF49353.1"/>
    </source>
</evidence>
<reference evidence="1" key="1">
    <citation type="journal article" date="2021" name="Proc. Natl. Acad. Sci. U.S.A.">
        <title>A Catalog of Tens of Thousands of Viruses from Human Metagenomes Reveals Hidden Associations with Chronic Diseases.</title>
        <authorList>
            <person name="Tisza M.J."/>
            <person name="Buck C.B."/>
        </authorList>
    </citation>
    <scope>NUCLEOTIDE SEQUENCE</scope>
    <source>
        <strain evidence="1">Ct3q24</strain>
    </source>
</reference>
<sequence>MCMPVAMALTGVSTLMGIQSARQQANAQAAMYNQQAAVAEQNARISAAKQNQINDQYLQDKQRMDDKMRLVAGQNAAEAGSSNLTMSGTPLQSLGASYDAYNQDVNTWDTNKNNAIWNEKVNEINYLNQANSARSAAANAKQQGNMSALATLIGGASSMYSLKQQYGSAKKTGTQGFTRSTTDGQIRTDAVDPTKVDNIRVIKYNKTK</sequence>
<name>A0A8S5SEF7_9CAUD</name>